<name>A0A167K3D6_9GAMM</name>
<accession>A0A167K3D6</accession>
<gene>
    <name evidence="1" type="ORF">N473_21260</name>
</gene>
<sequence>MLNKFFRKESSLISFIICETENDSPELDKVTGWFKERGFKPKEKSWDVVGSQELVTYTVSNGCQEADLLFETYFKELEINT</sequence>
<dbReference type="Proteomes" id="UP000076486">
    <property type="component" value="Unassembled WGS sequence"/>
</dbReference>
<dbReference type="PATRIC" id="fig|1365248.3.peg.3333"/>
<comment type="caution">
    <text evidence="1">The sequence shown here is derived from an EMBL/GenBank/DDBJ whole genome shotgun (WGS) entry which is preliminary data.</text>
</comment>
<protein>
    <submittedName>
        <fullName evidence="1">Uncharacterized protein</fullName>
    </submittedName>
</protein>
<dbReference type="EMBL" id="AUYC01000035">
    <property type="protein sequence ID" value="KZN62076.1"/>
    <property type="molecule type" value="Genomic_DNA"/>
</dbReference>
<evidence type="ECO:0000313" key="1">
    <source>
        <dbReference type="EMBL" id="KZN62076.1"/>
    </source>
</evidence>
<reference evidence="1 2" key="1">
    <citation type="submission" date="2013-07" db="EMBL/GenBank/DDBJ databases">
        <title>Comparative Genomic and Metabolomic Analysis of Twelve Strains of Pseudoalteromonas luteoviolacea.</title>
        <authorList>
            <person name="Vynne N.G."/>
            <person name="Mansson M."/>
            <person name="Gram L."/>
        </authorList>
    </citation>
    <scope>NUCLEOTIDE SEQUENCE [LARGE SCALE GENOMIC DNA]</scope>
    <source>
        <strain evidence="1 2">CPMOR-1</strain>
    </source>
</reference>
<evidence type="ECO:0000313" key="2">
    <source>
        <dbReference type="Proteomes" id="UP000076486"/>
    </source>
</evidence>
<organism evidence="1 2">
    <name type="scientific">Pseudoalteromonas luteoviolacea CPMOR-1</name>
    <dbReference type="NCBI Taxonomy" id="1365248"/>
    <lineage>
        <taxon>Bacteria</taxon>
        <taxon>Pseudomonadati</taxon>
        <taxon>Pseudomonadota</taxon>
        <taxon>Gammaproteobacteria</taxon>
        <taxon>Alteromonadales</taxon>
        <taxon>Pseudoalteromonadaceae</taxon>
        <taxon>Pseudoalteromonas</taxon>
    </lineage>
</organism>
<dbReference type="AlphaFoldDB" id="A0A167K3D6"/>
<proteinExistence type="predicted"/>